<reference evidence="14" key="1">
    <citation type="submission" date="2017-01" db="EMBL/GenBank/DDBJ databases">
        <authorList>
            <person name="Varghese N."/>
            <person name="Submissions S."/>
        </authorList>
    </citation>
    <scope>NUCLEOTIDE SEQUENCE [LARGE SCALE GENOMIC DNA]</scope>
    <source>
        <strain evidence="14">DSM 45196</strain>
    </source>
</reference>
<dbReference type="AlphaFoldDB" id="A0A1N7IS19"/>
<evidence type="ECO:0000256" key="7">
    <source>
        <dbReference type="ARBA" id="ARBA00022833"/>
    </source>
</evidence>
<dbReference type="PANTHER" id="PTHR32120">
    <property type="entry name" value="SMALL RIBOSOMAL SUBUNIT BIOGENESIS GTPASE RSGA"/>
    <property type="match status" value="1"/>
</dbReference>
<dbReference type="GO" id="GO:0042274">
    <property type="term" value="P:ribosomal small subunit biogenesis"/>
    <property type="evidence" value="ECO:0007669"/>
    <property type="project" value="UniProtKB-UniRule"/>
</dbReference>
<comment type="caution">
    <text evidence="10">Lacks conserved residue(s) required for the propagation of feature annotation.</text>
</comment>
<dbReference type="RefSeq" id="WP_084189774.1">
    <property type="nucleotide sequence ID" value="NZ_CP048103.1"/>
</dbReference>
<keyword evidence="9 10" id="KW-0342">GTP-binding</keyword>
<gene>
    <name evidence="10" type="primary">rsgA</name>
    <name evidence="13" type="ORF">SAMN05421790_101296</name>
</gene>
<dbReference type="CDD" id="cd01854">
    <property type="entry name" value="YjeQ_EngC"/>
    <property type="match status" value="1"/>
</dbReference>
<keyword evidence="6 10" id="KW-0378">Hydrolase</keyword>
<sequence length="352" mass="39766">MDLQPLGWSSFLMNITARWLYQAKEWVGFRWNRGGLYKILTETEEMTGAVSGTFRFSATGPEAFPTVGDWVIFRNSPEDSHGIIEAVLPRRSTLARKAAGVETIEQVVAANMDQVFVILSLDRDYNPRRLERYLTTVWESGAEPVILLSKADLCSNPEQKAAEASTLAPRVPIHVISSQEGWGLEELSPYLQPGQTVALMSSSGAGKSTLTNFLYGKTLLQTGEVRAKDGRGRHTTTHRELVILPRGGILIDTPGLRELQLWDADTGLAGTFQDIETLAKECTFRDCRHEGEPDCAVEKAIQSGLLDPGRLENYRKLQRELFHLELKKDKRLQAEERRKRKRSRKAYRKYHH</sequence>
<name>A0A1N7IS19_9BACL</name>
<dbReference type="NCBIfam" id="TIGR00157">
    <property type="entry name" value="ribosome small subunit-dependent GTPase A"/>
    <property type="match status" value="1"/>
</dbReference>
<dbReference type="Gene3D" id="1.10.40.50">
    <property type="entry name" value="Probable gtpase engc, domain 3"/>
    <property type="match status" value="1"/>
</dbReference>
<dbReference type="GO" id="GO:0046872">
    <property type="term" value="F:metal ion binding"/>
    <property type="evidence" value="ECO:0007669"/>
    <property type="project" value="UniProtKB-KW"/>
</dbReference>
<feature type="binding site" evidence="10">
    <location>
        <position position="295"/>
    </location>
    <ligand>
        <name>Zn(2+)</name>
        <dbReference type="ChEBI" id="CHEBI:29105"/>
    </ligand>
</feature>
<dbReference type="GO" id="GO:0005737">
    <property type="term" value="C:cytoplasm"/>
    <property type="evidence" value="ECO:0007669"/>
    <property type="project" value="UniProtKB-SubCell"/>
</dbReference>
<evidence type="ECO:0000256" key="6">
    <source>
        <dbReference type="ARBA" id="ARBA00022801"/>
    </source>
</evidence>
<keyword evidence="5 10" id="KW-0547">Nucleotide-binding</keyword>
<dbReference type="EC" id="3.6.1.-" evidence="10"/>
<dbReference type="Gene3D" id="3.40.50.300">
    <property type="entry name" value="P-loop containing nucleotide triphosphate hydrolases"/>
    <property type="match status" value="1"/>
</dbReference>
<dbReference type="GO" id="GO:0005525">
    <property type="term" value="F:GTP binding"/>
    <property type="evidence" value="ECO:0007669"/>
    <property type="project" value="UniProtKB-UniRule"/>
</dbReference>
<keyword evidence="4 10" id="KW-0699">rRNA-binding</keyword>
<dbReference type="OrthoDB" id="9809485at2"/>
<keyword evidence="1 10" id="KW-0963">Cytoplasm</keyword>
<dbReference type="GO" id="GO:0003924">
    <property type="term" value="F:GTPase activity"/>
    <property type="evidence" value="ECO:0007669"/>
    <property type="project" value="UniProtKB-UniRule"/>
</dbReference>
<dbReference type="Pfam" id="PF03193">
    <property type="entry name" value="RsgA_GTPase"/>
    <property type="match status" value="1"/>
</dbReference>
<comment type="function">
    <text evidence="10">One of several proteins that assist in the late maturation steps of the functional core of the 30S ribosomal subunit. Helps release RbfA from mature subunits. May play a role in the assembly of ribosomal proteins into the subunit. Circularly permuted GTPase that catalyzes slow GTP hydrolysis, GTPase activity is stimulated by the 30S ribosomal subunit.</text>
</comment>
<dbReference type="SUPFAM" id="SSF52540">
    <property type="entry name" value="P-loop containing nucleoside triphosphate hydrolases"/>
    <property type="match status" value="1"/>
</dbReference>
<comment type="similarity">
    <text evidence="10">Belongs to the TRAFAC class YlqF/YawG GTPase family. RsgA subfamily.</text>
</comment>
<feature type="binding site" evidence="10">
    <location>
        <position position="282"/>
    </location>
    <ligand>
        <name>Zn(2+)</name>
        <dbReference type="ChEBI" id="CHEBI:29105"/>
    </ligand>
</feature>
<evidence type="ECO:0000256" key="10">
    <source>
        <dbReference type="HAMAP-Rule" id="MF_01820"/>
    </source>
</evidence>
<evidence type="ECO:0000256" key="1">
    <source>
        <dbReference type="ARBA" id="ARBA00022490"/>
    </source>
</evidence>
<feature type="domain" description="CP-type G" evidence="12">
    <location>
        <begin position="101"/>
        <end position="259"/>
    </location>
</feature>
<feature type="domain" description="EngC GTPase" evidence="11">
    <location>
        <begin position="110"/>
        <end position="257"/>
    </location>
</feature>
<keyword evidence="14" id="KW-1185">Reference proteome</keyword>
<evidence type="ECO:0000256" key="2">
    <source>
        <dbReference type="ARBA" id="ARBA00022517"/>
    </source>
</evidence>
<comment type="subunit">
    <text evidence="10">Monomer. Associates with 30S ribosomal subunit, binds 16S rRNA.</text>
</comment>
<organism evidence="13 14">
    <name type="scientific">Kroppenstedtia eburnea</name>
    <dbReference type="NCBI Taxonomy" id="714067"/>
    <lineage>
        <taxon>Bacteria</taxon>
        <taxon>Bacillati</taxon>
        <taxon>Bacillota</taxon>
        <taxon>Bacilli</taxon>
        <taxon>Bacillales</taxon>
        <taxon>Thermoactinomycetaceae</taxon>
        <taxon>Kroppenstedtia</taxon>
    </lineage>
</organism>
<dbReference type="InterPro" id="IPR004881">
    <property type="entry name" value="Ribosome_biogen_GTPase_RsgA"/>
</dbReference>
<evidence type="ECO:0000256" key="3">
    <source>
        <dbReference type="ARBA" id="ARBA00022723"/>
    </source>
</evidence>
<dbReference type="PROSITE" id="PS51721">
    <property type="entry name" value="G_CP"/>
    <property type="match status" value="1"/>
</dbReference>
<dbReference type="InterPro" id="IPR027417">
    <property type="entry name" value="P-loop_NTPase"/>
</dbReference>
<comment type="subcellular location">
    <subcellularLocation>
        <location evidence="10">Cytoplasm</location>
    </subcellularLocation>
</comment>
<dbReference type="Proteomes" id="UP000186795">
    <property type="component" value="Unassembled WGS sequence"/>
</dbReference>
<accession>A0A1N7IS19</accession>
<keyword evidence="7 10" id="KW-0862">Zinc</keyword>
<evidence type="ECO:0000256" key="4">
    <source>
        <dbReference type="ARBA" id="ARBA00022730"/>
    </source>
</evidence>
<dbReference type="InterPro" id="IPR030378">
    <property type="entry name" value="G_CP_dom"/>
</dbReference>
<proteinExistence type="inferred from homology"/>
<keyword evidence="8 10" id="KW-0694">RNA-binding</keyword>
<evidence type="ECO:0000313" key="14">
    <source>
        <dbReference type="Proteomes" id="UP000186795"/>
    </source>
</evidence>
<protein>
    <recommendedName>
        <fullName evidence="10">Small ribosomal subunit biogenesis GTPase RsgA</fullName>
        <ecNumber evidence="10">3.6.1.-</ecNumber>
    </recommendedName>
</protein>
<keyword evidence="3 10" id="KW-0479">Metal-binding</keyword>
<dbReference type="HAMAP" id="MF_01820">
    <property type="entry name" value="GTPase_RsgA"/>
    <property type="match status" value="1"/>
</dbReference>
<dbReference type="GO" id="GO:0019843">
    <property type="term" value="F:rRNA binding"/>
    <property type="evidence" value="ECO:0007669"/>
    <property type="project" value="UniProtKB-KW"/>
</dbReference>
<evidence type="ECO:0000259" key="11">
    <source>
        <dbReference type="PROSITE" id="PS50936"/>
    </source>
</evidence>
<keyword evidence="2 10" id="KW-0690">Ribosome biogenesis</keyword>
<evidence type="ECO:0000313" key="13">
    <source>
        <dbReference type="EMBL" id="SIS39878.1"/>
    </source>
</evidence>
<comment type="cofactor">
    <cofactor evidence="10">
        <name>Zn(2+)</name>
        <dbReference type="ChEBI" id="CHEBI:29105"/>
    </cofactor>
    <text evidence="10">Binds 1 zinc ion per subunit.</text>
</comment>
<feature type="binding site" evidence="10">
    <location>
        <position position="289"/>
    </location>
    <ligand>
        <name>Zn(2+)</name>
        <dbReference type="ChEBI" id="CHEBI:29105"/>
    </ligand>
</feature>
<dbReference type="PROSITE" id="PS50936">
    <property type="entry name" value="ENGC_GTPASE"/>
    <property type="match status" value="1"/>
</dbReference>
<evidence type="ECO:0000256" key="8">
    <source>
        <dbReference type="ARBA" id="ARBA00022884"/>
    </source>
</evidence>
<feature type="binding site" evidence="10">
    <location>
        <position position="287"/>
    </location>
    <ligand>
        <name>Zn(2+)</name>
        <dbReference type="ChEBI" id="CHEBI:29105"/>
    </ligand>
</feature>
<feature type="binding site" evidence="10">
    <location>
        <begin position="149"/>
        <end position="152"/>
    </location>
    <ligand>
        <name>GTP</name>
        <dbReference type="ChEBI" id="CHEBI:37565"/>
    </ligand>
</feature>
<dbReference type="InterPro" id="IPR010914">
    <property type="entry name" value="RsgA_GTPase_dom"/>
</dbReference>
<dbReference type="PANTHER" id="PTHR32120:SF10">
    <property type="entry name" value="SMALL RIBOSOMAL SUBUNIT BIOGENESIS GTPASE RSGA"/>
    <property type="match status" value="1"/>
</dbReference>
<evidence type="ECO:0000256" key="9">
    <source>
        <dbReference type="ARBA" id="ARBA00023134"/>
    </source>
</evidence>
<dbReference type="EMBL" id="FTOD01000001">
    <property type="protein sequence ID" value="SIS39878.1"/>
    <property type="molecule type" value="Genomic_DNA"/>
</dbReference>
<evidence type="ECO:0000256" key="5">
    <source>
        <dbReference type="ARBA" id="ARBA00022741"/>
    </source>
</evidence>
<evidence type="ECO:0000259" key="12">
    <source>
        <dbReference type="PROSITE" id="PS51721"/>
    </source>
</evidence>